<accession>A0ABQ0ER24</accession>
<dbReference type="Pfam" id="PF15875">
    <property type="entry name" value="DUF4731"/>
    <property type="match status" value="1"/>
</dbReference>
<dbReference type="Proteomes" id="UP001623349">
    <property type="component" value="Unassembled WGS sequence"/>
</dbReference>
<feature type="region of interest" description="Disordered" evidence="1">
    <location>
        <begin position="1"/>
        <end position="27"/>
    </location>
</feature>
<evidence type="ECO:0000256" key="1">
    <source>
        <dbReference type="SAM" id="MobiDB-lite"/>
    </source>
</evidence>
<dbReference type="PANTHER" id="PTHR38503:SF1">
    <property type="entry name" value="SMALL INTEGRAL MEMBRANE PROTEIN 1"/>
    <property type="match status" value="1"/>
</dbReference>
<evidence type="ECO:0000313" key="3">
    <source>
        <dbReference type="EMBL" id="GAB1289310.1"/>
    </source>
</evidence>
<reference evidence="3 4" key="1">
    <citation type="submission" date="2024-08" db="EMBL/GenBank/DDBJ databases">
        <title>The draft genome of Apodemus speciosus.</title>
        <authorList>
            <person name="Nabeshima K."/>
            <person name="Suzuki S."/>
            <person name="Onuma M."/>
        </authorList>
    </citation>
    <scope>NUCLEOTIDE SEQUENCE [LARGE SCALE GENOMIC DNA]</scope>
    <source>
        <strain evidence="3">IB14-021</strain>
    </source>
</reference>
<name>A0ABQ0ER24_APOSI</name>
<comment type="caution">
    <text evidence="3">The sequence shown here is derived from an EMBL/GenBank/DDBJ whole genome shotgun (WGS) entry which is preliminary data.</text>
</comment>
<organism evidence="3 4">
    <name type="scientific">Apodemus speciosus</name>
    <name type="common">Large Japanese field mouse</name>
    <dbReference type="NCBI Taxonomy" id="105296"/>
    <lineage>
        <taxon>Eukaryota</taxon>
        <taxon>Metazoa</taxon>
        <taxon>Chordata</taxon>
        <taxon>Craniata</taxon>
        <taxon>Vertebrata</taxon>
        <taxon>Euteleostomi</taxon>
        <taxon>Mammalia</taxon>
        <taxon>Eutheria</taxon>
        <taxon>Euarchontoglires</taxon>
        <taxon>Glires</taxon>
        <taxon>Rodentia</taxon>
        <taxon>Myomorpha</taxon>
        <taxon>Muroidea</taxon>
        <taxon>Muridae</taxon>
        <taxon>Murinae</taxon>
        <taxon>Apodemus</taxon>
    </lineage>
</organism>
<proteinExistence type="predicted"/>
<feature type="transmembrane region" description="Helical" evidence="2">
    <location>
        <begin position="125"/>
        <end position="146"/>
    </location>
</feature>
<keyword evidence="2" id="KW-0472">Membrane</keyword>
<keyword evidence="2" id="KW-0812">Transmembrane</keyword>
<keyword evidence="2" id="KW-1133">Transmembrane helix</keyword>
<protein>
    <submittedName>
        <fullName evidence="3">Small integral membrane protein 1</fullName>
    </submittedName>
</protein>
<keyword evidence="4" id="KW-1185">Reference proteome</keyword>
<evidence type="ECO:0000256" key="2">
    <source>
        <dbReference type="SAM" id="Phobius"/>
    </source>
</evidence>
<dbReference type="PANTHER" id="PTHR38503">
    <property type="entry name" value="SMALL INTEGRAL MEMBRANE PROTEIN 1"/>
    <property type="match status" value="1"/>
</dbReference>
<evidence type="ECO:0000313" key="4">
    <source>
        <dbReference type="Proteomes" id="UP001623349"/>
    </source>
</evidence>
<dbReference type="InterPro" id="IPR031744">
    <property type="entry name" value="SMIM1"/>
</dbReference>
<dbReference type="EMBL" id="BAAFST010000004">
    <property type="protein sequence ID" value="GAB1289310.1"/>
    <property type="molecule type" value="Genomic_DNA"/>
</dbReference>
<gene>
    <name evidence="3" type="ORF">APTSU1_000454000</name>
</gene>
<sequence length="150" mass="16158">MPSGAPAPTEGLLDSSQRQQVEEGLRTAAAPASSLAGWAGRTRHQPLLIPPLASLSGEQLQTLSVGSTRAYSMQSQESGVHYSRWDSSSRDEVSMTAMSSSEEASCYRRISQKLCSGKLGIAMKVLGGVALFWIIFILGYVTGYYVHKCK</sequence>